<dbReference type="InterPro" id="IPR000847">
    <property type="entry name" value="LysR_HTH_N"/>
</dbReference>
<keyword evidence="7" id="KW-1185">Reference proteome</keyword>
<dbReference type="EMBL" id="CP048649">
    <property type="protein sequence ID" value="QIB67954.1"/>
    <property type="molecule type" value="Genomic_DNA"/>
</dbReference>
<accession>A0A858BT55</accession>
<dbReference type="Proteomes" id="UP000466848">
    <property type="component" value="Chromosome"/>
</dbReference>
<dbReference type="GO" id="GO:0005829">
    <property type="term" value="C:cytosol"/>
    <property type="evidence" value="ECO:0007669"/>
    <property type="project" value="TreeGrafter"/>
</dbReference>
<name>A0A858BT55_9FIRM</name>
<dbReference type="PROSITE" id="PS50931">
    <property type="entry name" value="HTH_LYSR"/>
    <property type="match status" value="1"/>
</dbReference>
<dbReference type="RefSeq" id="WP_163064874.1">
    <property type="nucleotide sequence ID" value="NZ_CP048649.1"/>
</dbReference>
<sequence>MNLRQLTYFKKLAELQHYTKASSELFISQPSLSYAISSLEQELGTPLFQKQGRNVVLTKYGKEFYRHVSKGLTEIETGVQLLKKHSSVETGHIDMGVIPTMTGDFMPRMIQEYLTVHPQTDFQIFPNYTKEVIEGVRNGTYDLGICSMDENESSLVYIPVFIQNFVVIARKDHEFAQKEWVDPEELEDHPFMTYRPALPIGKAVRNMFQEHQVVPDIIRTFDDETTIGGMVHHNFGMAVVADTPLLRQFDLAVIPIHSPLNHRIIYLAHHKDRFLTDSVSAFISYMTEKAKASISSL</sequence>
<dbReference type="SUPFAM" id="SSF46785">
    <property type="entry name" value="Winged helix' DNA-binding domain"/>
    <property type="match status" value="1"/>
</dbReference>
<dbReference type="InterPro" id="IPR005119">
    <property type="entry name" value="LysR_subst-bd"/>
</dbReference>
<dbReference type="Pfam" id="PF03466">
    <property type="entry name" value="LysR_substrate"/>
    <property type="match status" value="1"/>
</dbReference>
<comment type="similarity">
    <text evidence="1">Belongs to the LysR transcriptional regulatory family.</text>
</comment>
<gene>
    <name evidence="6" type="ORF">Ami103574_00905</name>
</gene>
<dbReference type="AlphaFoldDB" id="A0A858BT55"/>
<dbReference type="GO" id="GO:0003700">
    <property type="term" value="F:DNA-binding transcription factor activity"/>
    <property type="evidence" value="ECO:0007669"/>
    <property type="project" value="InterPro"/>
</dbReference>
<dbReference type="Pfam" id="PF00126">
    <property type="entry name" value="HTH_1"/>
    <property type="match status" value="1"/>
</dbReference>
<dbReference type="FunFam" id="1.10.10.10:FF:000001">
    <property type="entry name" value="LysR family transcriptional regulator"/>
    <property type="match status" value="1"/>
</dbReference>
<evidence type="ECO:0000256" key="3">
    <source>
        <dbReference type="ARBA" id="ARBA00023125"/>
    </source>
</evidence>
<dbReference type="PANTHER" id="PTHR30419">
    <property type="entry name" value="HTH-TYPE TRANSCRIPTIONAL REGULATOR YBHD"/>
    <property type="match status" value="1"/>
</dbReference>
<evidence type="ECO:0000256" key="4">
    <source>
        <dbReference type="ARBA" id="ARBA00023163"/>
    </source>
</evidence>
<dbReference type="SUPFAM" id="SSF53850">
    <property type="entry name" value="Periplasmic binding protein-like II"/>
    <property type="match status" value="1"/>
</dbReference>
<evidence type="ECO:0000256" key="1">
    <source>
        <dbReference type="ARBA" id="ARBA00009437"/>
    </source>
</evidence>
<feature type="domain" description="HTH lysR-type" evidence="5">
    <location>
        <begin position="1"/>
        <end position="58"/>
    </location>
</feature>
<dbReference type="InterPro" id="IPR036390">
    <property type="entry name" value="WH_DNA-bd_sf"/>
</dbReference>
<keyword evidence="3" id="KW-0238">DNA-binding</keyword>
<organism evidence="6 7">
    <name type="scientific">Aminipila butyrica</name>
    <dbReference type="NCBI Taxonomy" id="433296"/>
    <lineage>
        <taxon>Bacteria</taxon>
        <taxon>Bacillati</taxon>
        <taxon>Bacillota</taxon>
        <taxon>Clostridia</taxon>
        <taxon>Peptostreptococcales</taxon>
        <taxon>Anaerovoracaceae</taxon>
        <taxon>Aminipila</taxon>
    </lineage>
</organism>
<dbReference type="GO" id="GO:0003677">
    <property type="term" value="F:DNA binding"/>
    <property type="evidence" value="ECO:0007669"/>
    <property type="project" value="UniProtKB-KW"/>
</dbReference>
<dbReference type="PANTHER" id="PTHR30419:SF28">
    <property type="entry name" value="HTH-TYPE TRANSCRIPTIONAL REGULATOR BSDA"/>
    <property type="match status" value="1"/>
</dbReference>
<reference evidence="6 7" key="1">
    <citation type="submission" date="2020-02" db="EMBL/GenBank/DDBJ databases">
        <authorList>
            <person name="Kim Y.B."/>
            <person name="Roh S.W."/>
        </authorList>
    </citation>
    <scope>NUCLEOTIDE SEQUENCE [LARGE SCALE GENOMIC DNA]</scope>
    <source>
        <strain evidence="6 7">DSM 103574</strain>
    </source>
</reference>
<evidence type="ECO:0000313" key="7">
    <source>
        <dbReference type="Proteomes" id="UP000466848"/>
    </source>
</evidence>
<evidence type="ECO:0000313" key="6">
    <source>
        <dbReference type="EMBL" id="QIB67954.1"/>
    </source>
</evidence>
<proteinExistence type="inferred from homology"/>
<keyword evidence="2" id="KW-0805">Transcription regulation</keyword>
<evidence type="ECO:0000256" key="2">
    <source>
        <dbReference type="ARBA" id="ARBA00023015"/>
    </source>
</evidence>
<protein>
    <submittedName>
        <fullName evidence="6">LysR family transcriptional regulator</fullName>
    </submittedName>
</protein>
<dbReference type="InterPro" id="IPR050950">
    <property type="entry name" value="HTH-type_LysR_regulators"/>
</dbReference>
<keyword evidence="4" id="KW-0804">Transcription</keyword>
<evidence type="ECO:0000259" key="5">
    <source>
        <dbReference type="PROSITE" id="PS50931"/>
    </source>
</evidence>
<dbReference type="InterPro" id="IPR036388">
    <property type="entry name" value="WH-like_DNA-bd_sf"/>
</dbReference>
<dbReference type="KEGG" id="abut:Ami103574_00905"/>
<dbReference type="Gene3D" id="1.10.10.10">
    <property type="entry name" value="Winged helix-like DNA-binding domain superfamily/Winged helix DNA-binding domain"/>
    <property type="match status" value="1"/>
</dbReference>
<dbReference type="PRINTS" id="PR00039">
    <property type="entry name" value="HTHLYSR"/>
</dbReference>
<dbReference type="Gene3D" id="3.40.190.290">
    <property type="match status" value="1"/>
</dbReference>